<sequence length="173" mass="19826">MSSTYNSQEGSRSNIIRESLRQLVLRVLAERPYHGYEIMNRIEEITNGVWRPAPGTLYPLLDQLKREGLIRVERMDRKGVKGGRRIVYALTEDGWRRLADIMFEKARKVDYLIYYIIEGCRILRENGFEGEAARVCAEARKAVEKFKEALKQSCSFAEVKVEAVSSQTAGPPP</sequence>
<dbReference type="Gene3D" id="1.10.10.10">
    <property type="entry name" value="Winged helix-like DNA-binding domain superfamily/Winged helix DNA-binding domain"/>
    <property type="match status" value="1"/>
</dbReference>
<evidence type="ECO:0000313" key="2">
    <source>
        <dbReference type="EMBL" id="GBF08928.1"/>
    </source>
</evidence>
<dbReference type="InterPro" id="IPR036390">
    <property type="entry name" value="WH_DNA-bd_sf"/>
</dbReference>
<accession>A0A401H984</accession>
<protein>
    <submittedName>
        <fullName evidence="2">Putative transcriptional regulator, PadR family</fullName>
    </submittedName>
</protein>
<dbReference type="SUPFAM" id="SSF46785">
    <property type="entry name" value="Winged helix' DNA-binding domain"/>
    <property type="match status" value="1"/>
</dbReference>
<dbReference type="OrthoDB" id="15388at2157"/>
<dbReference type="Pfam" id="PF03551">
    <property type="entry name" value="PadR"/>
    <property type="match status" value="1"/>
</dbReference>
<evidence type="ECO:0000259" key="1">
    <source>
        <dbReference type="Pfam" id="PF03551"/>
    </source>
</evidence>
<dbReference type="EMBL" id="BDMD01000036">
    <property type="protein sequence ID" value="GBF08928.1"/>
    <property type="molecule type" value="Genomic_DNA"/>
</dbReference>
<gene>
    <name evidence="2" type="ORF">apy_06530</name>
</gene>
<dbReference type="AlphaFoldDB" id="A0A401H984"/>
<evidence type="ECO:0000313" key="3">
    <source>
        <dbReference type="Proteomes" id="UP000291213"/>
    </source>
</evidence>
<dbReference type="PANTHER" id="PTHR43252:SF7">
    <property type="entry name" value="TRANSCRIPTIONAL REGULATOR YQJI"/>
    <property type="match status" value="1"/>
</dbReference>
<dbReference type="InterPro" id="IPR005149">
    <property type="entry name" value="Tscrpt_reg_PadR_N"/>
</dbReference>
<dbReference type="PANTHER" id="PTHR43252">
    <property type="entry name" value="TRANSCRIPTIONAL REGULATOR YQJI"/>
    <property type="match status" value="1"/>
</dbReference>
<reference evidence="2 3" key="1">
    <citation type="submission" date="2017-02" db="EMBL/GenBank/DDBJ databases">
        <title>isolation and characterization of a novel temperate virus Aeropyrum globular virus 1 infecting hyperthermophilic archaeon Aeropyrum.</title>
        <authorList>
            <person name="Yumiya M."/>
            <person name="Yoshida T."/>
            <person name="Sako Y."/>
        </authorList>
    </citation>
    <scope>NUCLEOTIDE SEQUENCE [LARGE SCALE GENOMIC DNA]</scope>
    <source>
        <strain evidence="2 3">YK1-12-2013</strain>
    </source>
</reference>
<dbReference type="RefSeq" id="WP_131159950.1">
    <property type="nucleotide sequence ID" value="NZ_BDMD01000036.1"/>
</dbReference>
<proteinExistence type="predicted"/>
<comment type="caution">
    <text evidence="2">The sequence shown here is derived from an EMBL/GenBank/DDBJ whole genome shotgun (WGS) entry which is preliminary data.</text>
</comment>
<name>A0A401H984_AERPX</name>
<dbReference type="Proteomes" id="UP000291213">
    <property type="component" value="Unassembled WGS sequence"/>
</dbReference>
<organism evidence="2 3">
    <name type="scientific">Aeropyrum pernix</name>
    <dbReference type="NCBI Taxonomy" id="56636"/>
    <lineage>
        <taxon>Archaea</taxon>
        <taxon>Thermoproteota</taxon>
        <taxon>Thermoprotei</taxon>
        <taxon>Desulfurococcales</taxon>
        <taxon>Desulfurococcaceae</taxon>
        <taxon>Aeropyrum</taxon>
    </lineage>
</organism>
<feature type="domain" description="Transcription regulator PadR N-terminal" evidence="1">
    <location>
        <begin position="24"/>
        <end position="99"/>
    </location>
</feature>
<dbReference type="InterPro" id="IPR036388">
    <property type="entry name" value="WH-like_DNA-bd_sf"/>
</dbReference>